<evidence type="ECO:0000313" key="8">
    <source>
        <dbReference type="Proteomes" id="UP000517187"/>
    </source>
</evidence>
<protein>
    <submittedName>
        <fullName evidence="7">MFS family permease</fullName>
    </submittedName>
</protein>
<reference evidence="7 8" key="1">
    <citation type="submission" date="2020-08" db="EMBL/GenBank/DDBJ databases">
        <title>Genomic Encyclopedia of Type Strains, Phase IV (KMG-V): Genome sequencing to study the core and pangenomes of soil and plant-associated prokaryotes.</title>
        <authorList>
            <person name="Whitman W."/>
        </authorList>
    </citation>
    <scope>NUCLEOTIDE SEQUENCE [LARGE SCALE GENOMIC DNA]</scope>
    <source>
        <strain evidence="7 8">SEMIA 4011</strain>
    </source>
</reference>
<dbReference type="PANTHER" id="PTHR23513">
    <property type="entry name" value="INTEGRAL MEMBRANE EFFLUX PROTEIN-RELATED"/>
    <property type="match status" value="1"/>
</dbReference>
<feature type="transmembrane region" description="Helical" evidence="6">
    <location>
        <begin position="287"/>
        <end position="304"/>
    </location>
</feature>
<dbReference type="Gene3D" id="1.20.1250.20">
    <property type="entry name" value="MFS general substrate transporter like domains"/>
    <property type="match status" value="1"/>
</dbReference>
<feature type="transmembrane region" description="Helical" evidence="6">
    <location>
        <begin position="86"/>
        <end position="115"/>
    </location>
</feature>
<keyword evidence="2" id="KW-1003">Cell membrane</keyword>
<feature type="transmembrane region" description="Helical" evidence="6">
    <location>
        <begin position="169"/>
        <end position="188"/>
    </location>
</feature>
<keyword evidence="5 6" id="KW-0472">Membrane</keyword>
<feature type="transmembrane region" description="Helical" evidence="6">
    <location>
        <begin position="310"/>
        <end position="328"/>
    </location>
</feature>
<feature type="transmembrane region" description="Helical" evidence="6">
    <location>
        <begin position="348"/>
        <end position="369"/>
    </location>
</feature>
<evidence type="ECO:0000256" key="1">
    <source>
        <dbReference type="ARBA" id="ARBA00004651"/>
    </source>
</evidence>
<dbReference type="PANTHER" id="PTHR23513:SF6">
    <property type="entry name" value="MAJOR FACILITATOR SUPERFAMILY ASSOCIATED DOMAIN-CONTAINING PROTEIN"/>
    <property type="match status" value="1"/>
</dbReference>
<evidence type="ECO:0000256" key="5">
    <source>
        <dbReference type="ARBA" id="ARBA00023136"/>
    </source>
</evidence>
<dbReference type="EMBL" id="JACIIJ010000001">
    <property type="protein sequence ID" value="MBB6219621.1"/>
    <property type="molecule type" value="Genomic_DNA"/>
</dbReference>
<evidence type="ECO:0000256" key="2">
    <source>
        <dbReference type="ARBA" id="ARBA00022475"/>
    </source>
</evidence>
<evidence type="ECO:0000256" key="6">
    <source>
        <dbReference type="SAM" id="Phobius"/>
    </source>
</evidence>
<dbReference type="InterPro" id="IPR011701">
    <property type="entry name" value="MFS"/>
</dbReference>
<proteinExistence type="predicted"/>
<sequence>MTSGPIGQHARPKIYLLCVVASSAGRNAYFVLSAWIAVDVSHGTSAVAVLLALGSAAELLTSNIGGTLVDRFDRRMLCIGCDAFRLLLMLATTFGFLFADPLTVLYVSWTIFAIVDRTYSTSLQAMIPSIVCTENLGSFNSSAQIGMQAGNLMAAAVTGLMLTAAGRDLTSLLPSAFFVLSLLALLAMRSMQQLSSSAHRPVSNGVRRSDLLPTTFALGSLKTSAAIYALIYAMGMLVSVLGSGFVIHELEGTPLQFGYLEAGWALGSVAGCAVFLLGSRFWRRQSVLAHLVLAGILLLGFWFYRSFLLALIQMTILGLSYNVARVLIEVRVQAAVPIDALGRVRSQIHTVCVAIGLLAYSIIGGFGNAVLPSEIFGLFGAVMIAAALYVCFRINRGGSVESRIV</sequence>
<dbReference type="InterPro" id="IPR036259">
    <property type="entry name" value="MFS_trans_sf"/>
</dbReference>
<feature type="transmembrane region" description="Helical" evidence="6">
    <location>
        <begin position="375"/>
        <end position="394"/>
    </location>
</feature>
<comment type="subcellular location">
    <subcellularLocation>
        <location evidence="1">Cell membrane</location>
        <topology evidence="1">Multi-pass membrane protein</topology>
    </subcellularLocation>
</comment>
<feature type="transmembrane region" description="Helical" evidence="6">
    <location>
        <begin position="44"/>
        <end position="65"/>
    </location>
</feature>
<dbReference type="Pfam" id="PF07690">
    <property type="entry name" value="MFS_1"/>
    <property type="match status" value="1"/>
</dbReference>
<accession>A0A7W9ZMW4</accession>
<dbReference type="GO" id="GO:0022857">
    <property type="term" value="F:transmembrane transporter activity"/>
    <property type="evidence" value="ECO:0007669"/>
    <property type="project" value="InterPro"/>
</dbReference>
<dbReference type="RefSeq" id="WP_210323240.1">
    <property type="nucleotide sequence ID" value="NZ_JACIIJ010000001.1"/>
</dbReference>
<feature type="transmembrane region" description="Helical" evidence="6">
    <location>
        <begin position="259"/>
        <end position="278"/>
    </location>
</feature>
<dbReference type="CDD" id="cd06173">
    <property type="entry name" value="MFS_MefA_like"/>
    <property type="match status" value="1"/>
</dbReference>
<comment type="caution">
    <text evidence="7">The sequence shown here is derived from an EMBL/GenBank/DDBJ whole genome shotgun (WGS) entry which is preliminary data.</text>
</comment>
<evidence type="ECO:0000313" key="7">
    <source>
        <dbReference type="EMBL" id="MBB6219621.1"/>
    </source>
</evidence>
<name>A0A7W9ZMW4_RHILE</name>
<organism evidence="7 8">
    <name type="scientific">Rhizobium leguminosarum</name>
    <dbReference type="NCBI Taxonomy" id="384"/>
    <lineage>
        <taxon>Bacteria</taxon>
        <taxon>Pseudomonadati</taxon>
        <taxon>Pseudomonadota</taxon>
        <taxon>Alphaproteobacteria</taxon>
        <taxon>Hyphomicrobiales</taxon>
        <taxon>Rhizobiaceae</taxon>
        <taxon>Rhizobium/Agrobacterium group</taxon>
        <taxon>Rhizobium</taxon>
    </lineage>
</organism>
<gene>
    <name evidence="7" type="ORF">GGE66_000565</name>
</gene>
<feature type="transmembrane region" description="Helical" evidence="6">
    <location>
        <begin position="14"/>
        <end position="38"/>
    </location>
</feature>
<evidence type="ECO:0000256" key="3">
    <source>
        <dbReference type="ARBA" id="ARBA00022692"/>
    </source>
</evidence>
<dbReference type="SUPFAM" id="SSF103473">
    <property type="entry name" value="MFS general substrate transporter"/>
    <property type="match status" value="1"/>
</dbReference>
<dbReference type="AlphaFoldDB" id="A0A7W9ZMW4"/>
<keyword evidence="3 6" id="KW-0812">Transmembrane</keyword>
<evidence type="ECO:0000256" key="4">
    <source>
        <dbReference type="ARBA" id="ARBA00022989"/>
    </source>
</evidence>
<keyword evidence="4 6" id="KW-1133">Transmembrane helix</keyword>
<dbReference type="Proteomes" id="UP000517187">
    <property type="component" value="Unassembled WGS sequence"/>
</dbReference>
<feature type="transmembrane region" description="Helical" evidence="6">
    <location>
        <begin position="225"/>
        <end position="247"/>
    </location>
</feature>
<dbReference type="GO" id="GO:0005886">
    <property type="term" value="C:plasma membrane"/>
    <property type="evidence" value="ECO:0007669"/>
    <property type="project" value="UniProtKB-SubCell"/>
</dbReference>